<evidence type="ECO:0000259" key="6">
    <source>
        <dbReference type="PROSITE" id="PS50022"/>
    </source>
</evidence>
<dbReference type="InterPro" id="IPR000421">
    <property type="entry name" value="FA58C"/>
</dbReference>
<accession>A0AA37WCU1</accession>
<dbReference type="Pfam" id="PF00754">
    <property type="entry name" value="F5_F8_type_C"/>
    <property type="match status" value="2"/>
</dbReference>
<keyword evidence="3" id="KW-0732">Signal</keyword>
<name>A0AA37WCU1_9BACT</name>
<sequence>MKKLLFLLILFSQCKQPGIAPEAIGPLPSDAQVNYQRMEFNGFVHFNMNTFSNMEWGYGDESPSQFNPTELDAEQWVSIMKDAGMKGVIITAKHHDGFCLWPSAYTEHSIKNSPYKDGKGDILRELSDACKKYGLKFGVYLSPWDRNHADYGTPEYITYFRNQLRELLTNYGDIFEVWFDGANGGDGYYGGANEVRKVDKLTYYDWENTYDIIRELQPEAIIFSDAGPGCRWIGNEHGFAYPTTWSMLVVDSVYGGMPEYGSKYSMGQEHGTAWVPGEADVSIRPGWYYHEHEDHKVKSLADLMEIYYRSVGQNSTLLLNFPVDKRGLIHEKDKEQVLKMAAKIKEDFSNNLVANASIKAESDRGSDFDAAKAIDSDIETYWAAEDGNLKGSLTLQFDKEETINRVVLQEQIRLGQRIKTFNIEANINGQWDIIANGTTVGYKRIFKFDPIQTKSLRINITDARACPTISNIEVYHAPSLLSAPKIKRSRMGLITMEIPENGPQIRYTTDGSTPTANSDIFKGNIRFPRGGLLKAIAVDGNRQSEVAIADMDMGPGKWYVLNAGSSSQQAIDENPDTWWAGNELIIDLNENLRLLGFTYLPTQQRYPTGFIEKYEFYTSLDGKIWTLAKKGEFGNIVNSPIKQSVKFDKVEAAYIKIKAIKTADGNPASFAELGIITKG</sequence>
<dbReference type="GO" id="GO:0006004">
    <property type="term" value="P:fucose metabolic process"/>
    <property type="evidence" value="ECO:0007669"/>
    <property type="project" value="TreeGrafter"/>
</dbReference>
<dbReference type="AlphaFoldDB" id="A0AA37WCU1"/>
<dbReference type="InterPro" id="IPR059177">
    <property type="entry name" value="GH29D-like_dom"/>
</dbReference>
<organism evidence="7 8">
    <name type="scientific">Portibacter lacus</name>
    <dbReference type="NCBI Taxonomy" id="1099794"/>
    <lineage>
        <taxon>Bacteria</taxon>
        <taxon>Pseudomonadati</taxon>
        <taxon>Bacteroidota</taxon>
        <taxon>Saprospiria</taxon>
        <taxon>Saprospirales</taxon>
        <taxon>Haliscomenobacteraceae</taxon>
        <taxon>Portibacter</taxon>
    </lineage>
</organism>
<comment type="similarity">
    <text evidence="1">Belongs to the glycosyl hydrolase 29 family.</text>
</comment>
<dbReference type="GO" id="GO:0016139">
    <property type="term" value="P:glycoside catabolic process"/>
    <property type="evidence" value="ECO:0007669"/>
    <property type="project" value="TreeGrafter"/>
</dbReference>
<dbReference type="SUPFAM" id="SSF51445">
    <property type="entry name" value="(Trans)glycosidases"/>
    <property type="match status" value="1"/>
</dbReference>
<dbReference type="RefSeq" id="WP_235293029.1">
    <property type="nucleotide sequence ID" value="NZ_BSOH01000005.1"/>
</dbReference>
<dbReference type="SMART" id="SM00812">
    <property type="entry name" value="Alpha_L_fucos"/>
    <property type="match status" value="1"/>
</dbReference>
<evidence type="ECO:0000313" key="7">
    <source>
        <dbReference type="EMBL" id="GLR16228.1"/>
    </source>
</evidence>
<dbReference type="InterPro" id="IPR000933">
    <property type="entry name" value="Glyco_hydro_29"/>
</dbReference>
<dbReference type="EC" id="3.2.1.51" evidence="2"/>
<dbReference type="Gene3D" id="2.60.120.260">
    <property type="entry name" value="Galactose-binding domain-like"/>
    <property type="match status" value="2"/>
</dbReference>
<evidence type="ECO:0000313" key="8">
    <source>
        <dbReference type="Proteomes" id="UP001156666"/>
    </source>
</evidence>
<dbReference type="InterPro" id="IPR017853">
    <property type="entry name" value="GH"/>
</dbReference>
<dbReference type="PANTHER" id="PTHR10030:SF37">
    <property type="entry name" value="ALPHA-L-FUCOSIDASE-RELATED"/>
    <property type="match status" value="1"/>
</dbReference>
<dbReference type="FunFam" id="3.20.20.80:FF:000052">
    <property type="entry name" value="Putative alpha-L-fucosidase 1"/>
    <property type="match status" value="1"/>
</dbReference>
<dbReference type="Proteomes" id="UP001156666">
    <property type="component" value="Unassembled WGS sequence"/>
</dbReference>
<feature type="domain" description="F5/8 type C" evidence="6">
    <location>
        <begin position="584"/>
        <end position="678"/>
    </location>
</feature>
<reference evidence="7" key="2">
    <citation type="submission" date="2023-01" db="EMBL/GenBank/DDBJ databases">
        <title>Draft genome sequence of Portibacter lacus strain NBRC 108769.</title>
        <authorList>
            <person name="Sun Q."/>
            <person name="Mori K."/>
        </authorList>
    </citation>
    <scope>NUCLEOTIDE SEQUENCE</scope>
    <source>
        <strain evidence="7">NBRC 108769</strain>
    </source>
</reference>
<dbReference type="SUPFAM" id="SSF49785">
    <property type="entry name" value="Galactose-binding domain-like"/>
    <property type="match status" value="2"/>
</dbReference>
<dbReference type="PANTHER" id="PTHR10030">
    <property type="entry name" value="ALPHA-L-FUCOSIDASE"/>
    <property type="match status" value="1"/>
</dbReference>
<keyword evidence="8" id="KW-1185">Reference proteome</keyword>
<gene>
    <name evidence="7" type="ORF">GCM10007940_08430</name>
</gene>
<evidence type="ECO:0000256" key="2">
    <source>
        <dbReference type="ARBA" id="ARBA00012662"/>
    </source>
</evidence>
<keyword evidence="4" id="KW-0378">Hydrolase</keyword>
<dbReference type="Pfam" id="PF13290">
    <property type="entry name" value="CHB_HEX_C_1"/>
    <property type="match status" value="1"/>
</dbReference>
<reference evidence="7" key="1">
    <citation type="journal article" date="2014" name="Int. J. Syst. Evol. Microbiol.">
        <title>Complete genome sequence of Corynebacterium casei LMG S-19264T (=DSM 44701T), isolated from a smear-ripened cheese.</title>
        <authorList>
            <consortium name="US DOE Joint Genome Institute (JGI-PGF)"/>
            <person name="Walter F."/>
            <person name="Albersmeier A."/>
            <person name="Kalinowski J."/>
            <person name="Ruckert C."/>
        </authorList>
    </citation>
    <scope>NUCLEOTIDE SEQUENCE</scope>
    <source>
        <strain evidence="7">NBRC 108769</strain>
    </source>
</reference>
<dbReference type="EMBL" id="BSOH01000005">
    <property type="protein sequence ID" value="GLR16228.1"/>
    <property type="molecule type" value="Genomic_DNA"/>
</dbReference>
<dbReference type="InterPro" id="IPR008979">
    <property type="entry name" value="Galactose-bd-like_sf"/>
</dbReference>
<evidence type="ECO:0000256" key="4">
    <source>
        <dbReference type="ARBA" id="ARBA00022801"/>
    </source>
</evidence>
<evidence type="ECO:0000256" key="3">
    <source>
        <dbReference type="ARBA" id="ARBA00022729"/>
    </source>
</evidence>
<dbReference type="GO" id="GO:0005764">
    <property type="term" value="C:lysosome"/>
    <property type="evidence" value="ECO:0007669"/>
    <property type="project" value="TreeGrafter"/>
</dbReference>
<protein>
    <recommendedName>
        <fullName evidence="2">alpha-L-fucosidase</fullName>
        <ecNumber evidence="2">3.2.1.51</ecNumber>
    </recommendedName>
</protein>
<evidence type="ECO:0000256" key="1">
    <source>
        <dbReference type="ARBA" id="ARBA00007951"/>
    </source>
</evidence>
<feature type="domain" description="F5/8 type C" evidence="6">
    <location>
        <begin position="341"/>
        <end position="477"/>
    </location>
</feature>
<dbReference type="InterPro" id="IPR057739">
    <property type="entry name" value="Glyco_hydro_29_N"/>
</dbReference>
<dbReference type="Pfam" id="PF01120">
    <property type="entry name" value="Alpha_L_fucos"/>
    <property type="match status" value="1"/>
</dbReference>
<proteinExistence type="inferred from homology"/>
<dbReference type="PROSITE" id="PS50022">
    <property type="entry name" value="FA58C_3"/>
    <property type="match status" value="2"/>
</dbReference>
<dbReference type="GO" id="GO:0004560">
    <property type="term" value="F:alpha-L-fucosidase activity"/>
    <property type="evidence" value="ECO:0007669"/>
    <property type="project" value="InterPro"/>
</dbReference>
<keyword evidence="5" id="KW-0326">Glycosidase</keyword>
<dbReference type="Gene3D" id="3.20.20.80">
    <property type="entry name" value="Glycosidases"/>
    <property type="match status" value="1"/>
</dbReference>
<comment type="caution">
    <text evidence="7">The sequence shown here is derived from an EMBL/GenBank/DDBJ whole genome shotgun (WGS) entry which is preliminary data.</text>
</comment>
<evidence type="ECO:0000256" key="5">
    <source>
        <dbReference type="ARBA" id="ARBA00023295"/>
    </source>
</evidence>